<accession>A0AAV4N7B6</accession>
<sequence>MTRREHLHQQRTSLFGFIVDDERCPRVGQPRDDLITEIGLGRAVGPLGNERAAIHFEVQGMVSPFCDCAMNAPVWNRMPNGCRLGILSKNC</sequence>
<proteinExistence type="predicted"/>
<evidence type="ECO:0000313" key="1">
    <source>
        <dbReference type="EMBL" id="GIX80416.1"/>
    </source>
</evidence>
<reference evidence="1 2" key="1">
    <citation type="submission" date="2021-06" db="EMBL/GenBank/DDBJ databases">
        <title>Caerostris extrusa draft genome.</title>
        <authorList>
            <person name="Kono N."/>
            <person name="Arakawa K."/>
        </authorList>
    </citation>
    <scope>NUCLEOTIDE SEQUENCE [LARGE SCALE GENOMIC DNA]</scope>
</reference>
<protein>
    <submittedName>
        <fullName evidence="1">Uncharacterized protein</fullName>
    </submittedName>
</protein>
<keyword evidence="2" id="KW-1185">Reference proteome</keyword>
<dbReference type="AlphaFoldDB" id="A0AAV4N7B6"/>
<gene>
    <name evidence="1" type="ORF">CEXT_121691</name>
</gene>
<evidence type="ECO:0000313" key="2">
    <source>
        <dbReference type="Proteomes" id="UP001054945"/>
    </source>
</evidence>
<name>A0AAV4N7B6_CAEEX</name>
<comment type="caution">
    <text evidence="1">The sequence shown here is derived from an EMBL/GenBank/DDBJ whole genome shotgun (WGS) entry which is preliminary data.</text>
</comment>
<dbReference type="EMBL" id="BPLR01020592">
    <property type="protein sequence ID" value="GIX80416.1"/>
    <property type="molecule type" value="Genomic_DNA"/>
</dbReference>
<dbReference type="Proteomes" id="UP001054945">
    <property type="component" value="Unassembled WGS sequence"/>
</dbReference>
<organism evidence="1 2">
    <name type="scientific">Caerostris extrusa</name>
    <name type="common">Bark spider</name>
    <name type="synonym">Caerostris bankana</name>
    <dbReference type="NCBI Taxonomy" id="172846"/>
    <lineage>
        <taxon>Eukaryota</taxon>
        <taxon>Metazoa</taxon>
        <taxon>Ecdysozoa</taxon>
        <taxon>Arthropoda</taxon>
        <taxon>Chelicerata</taxon>
        <taxon>Arachnida</taxon>
        <taxon>Araneae</taxon>
        <taxon>Araneomorphae</taxon>
        <taxon>Entelegynae</taxon>
        <taxon>Araneoidea</taxon>
        <taxon>Araneidae</taxon>
        <taxon>Caerostris</taxon>
    </lineage>
</organism>